<proteinExistence type="predicted"/>
<dbReference type="EMBL" id="LT934119">
    <property type="protein sequence ID" value="VAI24904.1"/>
    <property type="molecule type" value="Genomic_DNA"/>
</dbReference>
<name>A0A9R0U4W4_TRITD</name>
<dbReference type="Gramene" id="TRITD5Av1G242510.7">
    <property type="protein sequence ID" value="TRITD5Av1G242510.7"/>
    <property type="gene ID" value="TRITD5Av1G242510"/>
</dbReference>
<evidence type="ECO:0000313" key="2">
    <source>
        <dbReference type="Proteomes" id="UP000324705"/>
    </source>
</evidence>
<reference evidence="1 2" key="1">
    <citation type="submission" date="2017-09" db="EMBL/GenBank/DDBJ databases">
        <authorList>
            <consortium name="International Durum Wheat Genome Sequencing Consortium (IDWGSC)"/>
            <person name="Milanesi L."/>
        </authorList>
    </citation>
    <scope>NUCLEOTIDE SEQUENCE [LARGE SCALE GENOMIC DNA]</scope>
    <source>
        <strain evidence="2">cv. Svevo</strain>
    </source>
</reference>
<dbReference type="AlphaFoldDB" id="A0A9R0U4W4"/>
<dbReference type="PANTHER" id="PTHR34835">
    <property type="entry name" value="OS07G0283600 PROTEIN-RELATED"/>
    <property type="match status" value="1"/>
</dbReference>
<gene>
    <name evidence="1" type="ORF">TRITD_5Av1G242510</name>
</gene>
<sequence length="269" mass="30408">MEFGGLLELPKITRTDRHFLMSILSHIDKEASSITIDHKRDMQFFDEDVKLVIGIPCGTAPVRPPDHAVPEAVVTQIREMFGIGPGEHSILPIIEAVKQTYGRPMTTHEKNRFKVGLVICACTYLLAPTMKNDYFCTDYWGALATAELIHMHNWCRYTREELLVAAKRVKADLLGGRLKSNLSGCLPFVQVFYIDNLDVGEQNIDHTARPRVKAYSYAAIRSIIEKDIKSRKGDYPVIYGRLLVRTSSRCLLSQKPYNKATGSKHISRS</sequence>
<dbReference type="OMA" id="TPRINVW"/>
<organism evidence="1 2">
    <name type="scientific">Triticum turgidum subsp. durum</name>
    <name type="common">Durum wheat</name>
    <name type="synonym">Triticum durum</name>
    <dbReference type="NCBI Taxonomy" id="4567"/>
    <lineage>
        <taxon>Eukaryota</taxon>
        <taxon>Viridiplantae</taxon>
        <taxon>Streptophyta</taxon>
        <taxon>Embryophyta</taxon>
        <taxon>Tracheophyta</taxon>
        <taxon>Spermatophyta</taxon>
        <taxon>Magnoliopsida</taxon>
        <taxon>Liliopsida</taxon>
        <taxon>Poales</taxon>
        <taxon>Poaceae</taxon>
        <taxon>BOP clade</taxon>
        <taxon>Pooideae</taxon>
        <taxon>Triticodae</taxon>
        <taxon>Triticeae</taxon>
        <taxon>Triticinae</taxon>
        <taxon>Triticum</taxon>
    </lineage>
</organism>
<evidence type="ECO:0000313" key="1">
    <source>
        <dbReference type="EMBL" id="VAI24904.1"/>
    </source>
</evidence>
<keyword evidence="2" id="KW-1185">Reference proteome</keyword>
<dbReference type="Proteomes" id="UP000324705">
    <property type="component" value="Chromosome 5A"/>
</dbReference>
<dbReference type="PANTHER" id="PTHR34835:SF63">
    <property type="entry name" value="AMINOTRANSFERASE-LIKE PLANT MOBILE DOMAIN-CONTAINING PROTEIN"/>
    <property type="match status" value="1"/>
</dbReference>
<protein>
    <submittedName>
        <fullName evidence="1">Uncharacterized protein</fullName>
    </submittedName>
</protein>
<accession>A0A9R0U4W4</accession>